<dbReference type="RefSeq" id="XP_031009580.1">
    <property type="nucleotide sequence ID" value="XM_031145364.1"/>
</dbReference>
<reference evidence="10 11" key="1">
    <citation type="submission" date="2018-05" db="EMBL/GenBank/DDBJ databases">
        <title>Genome sequencing and assembly of the regulated plant pathogen Lachnellula willkommii and related sister species for the development of diagnostic species identification markers.</title>
        <authorList>
            <person name="Giroux E."/>
            <person name="Bilodeau G."/>
        </authorList>
    </citation>
    <scope>NUCLEOTIDE SEQUENCE [LARGE SCALE GENOMIC DNA]</scope>
    <source>
        <strain evidence="10 11">CBS 185.66</strain>
    </source>
</reference>
<evidence type="ECO:0000256" key="4">
    <source>
        <dbReference type="ARBA" id="ARBA00022989"/>
    </source>
</evidence>
<evidence type="ECO:0000313" key="11">
    <source>
        <dbReference type="Proteomes" id="UP000431533"/>
    </source>
</evidence>
<feature type="signal peptide" evidence="8">
    <location>
        <begin position="1"/>
        <end position="19"/>
    </location>
</feature>
<proteinExistence type="predicted"/>
<evidence type="ECO:0000256" key="6">
    <source>
        <dbReference type="SAM" id="MobiDB-lite"/>
    </source>
</evidence>
<evidence type="ECO:0000256" key="7">
    <source>
        <dbReference type="SAM" id="Phobius"/>
    </source>
</evidence>
<protein>
    <submittedName>
        <fullName evidence="10">L-type lectin-like domain-containing protein</fullName>
    </submittedName>
</protein>
<evidence type="ECO:0000256" key="8">
    <source>
        <dbReference type="SAM" id="SignalP"/>
    </source>
</evidence>
<dbReference type="InterPro" id="IPR013320">
    <property type="entry name" value="ConA-like_dom_sf"/>
</dbReference>
<sequence length="343" mass="38424">MWFSTSLSAALWLAACVMAGIHDQTTTNADGIRSIPVCLPRSSSRIEETVRKRNDLHYMADPYLDSDMQSRWFDFGGDTIIRADKYIRLTSDRPSQAGWIFSRVPLTATNWEIELEFKIHGDGTLHGDGFAMWLTKQRATGGDVFGSTDRFEGLGIFFDTYKNNRPGTVFPYVMAMVGDGQKAYDKANDGKENEFMGCSARGIRNANQPTKAKLTYFQDTSLKLELQYKKEDQWELCFETSEPPTIPSVAYLGFSAETGELSDNHDIISVATRNLYDTKSRADNSGSAGGSRSGPTKGKPVKKESTGSWTWFLFKVVAFFGLVGGSYVGYTAWRTQQRRAHRF</sequence>
<keyword evidence="4 7" id="KW-1133">Transmembrane helix</keyword>
<dbReference type="GO" id="GO:0000139">
    <property type="term" value="C:Golgi membrane"/>
    <property type="evidence" value="ECO:0007669"/>
    <property type="project" value="TreeGrafter"/>
</dbReference>
<dbReference type="InterPro" id="IPR051136">
    <property type="entry name" value="Intracellular_Lectin-GPT"/>
</dbReference>
<gene>
    <name evidence="10" type="ORF">LHYA1_G000372</name>
</gene>
<dbReference type="PANTHER" id="PTHR12223">
    <property type="entry name" value="VESICULAR MANNOSE-BINDING LECTIN"/>
    <property type="match status" value="1"/>
</dbReference>
<dbReference type="Proteomes" id="UP000431533">
    <property type="component" value="Unassembled WGS sequence"/>
</dbReference>
<keyword evidence="5 7" id="KW-0472">Membrane</keyword>
<comment type="subcellular location">
    <subcellularLocation>
        <location evidence="1">Membrane</location>
        <topology evidence="1">Single-pass type I membrane protein</topology>
    </subcellularLocation>
</comment>
<accession>A0A8H8U259</accession>
<dbReference type="GO" id="GO:0005537">
    <property type="term" value="F:D-mannose binding"/>
    <property type="evidence" value="ECO:0007669"/>
    <property type="project" value="TreeGrafter"/>
</dbReference>
<organism evidence="10 11">
    <name type="scientific">Lachnellula hyalina</name>
    <dbReference type="NCBI Taxonomy" id="1316788"/>
    <lineage>
        <taxon>Eukaryota</taxon>
        <taxon>Fungi</taxon>
        <taxon>Dikarya</taxon>
        <taxon>Ascomycota</taxon>
        <taxon>Pezizomycotina</taxon>
        <taxon>Leotiomycetes</taxon>
        <taxon>Helotiales</taxon>
        <taxon>Lachnaceae</taxon>
        <taxon>Lachnellula</taxon>
    </lineage>
</organism>
<keyword evidence="11" id="KW-1185">Reference proteome</keyword>
<dbReference type="GO" id="GO:0030134">
    <property type="term" value="C:COPII-coated ER to Golgi transport vesicle"/>
    <property type="evidence" value="ECO:0007669"/>
    <property type="project" value="TreeGrafter"/>
</dbReference>
<feature type="transmembrane region" description="Helical" evidence="7">
    <location>
        <begin position="309"/>
        <end position="333"/>
    </location>
</feature>
<evidence type="ECO:0000259" key="9">
    <source>
        <dbReference type="PROSITE" id="PS51328"/>
    </source>
</evidence>
<dbReference type="SUPFAM" id="SSF49899">
    <property type="entry name" value="Concanavalin A-like lectins/glucanases"/>
    <property type="match status" value="1"/>
</dbReference>
<feature type="domain" description="L-type lectin-like" evidence="9">
    <location>
        <begin position="51"/>
        <end position="275"/>
    </location>
</feature>
<evidence type="ECO:0000313" key="10">
    <source>
        <dbReference type="EMBL" id="TVY30795.1"/>
    </source>
</evidence>
<dbReference type="FunFam" id="2.60.120.200:FF:000095">
    <property type="entry name" value="Lectin family integral membrane protein"/>
    <property type="match status" value="1"/>
</dbReference>
<dbReference type="GeneID" id="41980570"/>
<dbReference type="CDD" id="cd07308">
    <property type="entry name" value="lectin_leg-like"/>
    <property type="match status" value="1"/>
</dbReference>
<name>A0A8H8U259_9HELO</name>
<evidence type="ECO:0000256" key="2">
    <source>
        <dbReference type="ARBA" id="ARBA00022692"/>
    </source>
</evidence>
<dbReference type="GO" id="GO:0005793">
    <property type="term" value="C:endoplasmic reticulum-Golgi intermediate compartment"/>
    <property type="evidence" value="ECO:0007669"/>
    <property type="project" value="TreeGrafter"/>
</dbReference>
<feature type="chain" id="PRO_5034802342" evidence="8">
    <location>
        <begin position="20"/>
        <end position="343"/>
    </location>
</feature>
<dbReference type="InterPro" id="IPR005052">
    <property type="entry name" value="Lectin_leg"/>
</dbReference>
<dbReference type="GO" id="GO:0005789">
    <property type="term" value="C:endoplasmic reticulum membrane"/>
    <property type="evidence" value="ECO:0007669"/>
    <property type="project" value="TreeGrafter"/>
</dbReference>
<evidence type="ECO:0000256" key="1">
    <source>
        <dbReference type="ARBA" id="ARBA00004479"/>
    </source>
</evidence>
<keyword evidence="2 7" id="KW-0812">Transmembrane</keyword>
<dbReference type="AlphaFoldDB" id="A0A8H8U259"/>
<keyword evidence="10" id="KW-0430">Lectin</keyword>
<keyword evidence="3 8" id="KW-0732">Signal</keyword>
<dbReference type="GO" id="GO:0006888">
    <property type="term" value="P:endoplasmic reticulum to Golgi vesicle-mediated transport"/>
    <property type="evidence" value="ECO:0007669"/>
    <property type="project" value="TreeGrafter"/>
</dbReference>
<evidence type="ECO:0000256" key="3">
    <source>
        <dbReference type="ARBA" id="ARBA00022729"/>
    </source>
</evidence>
<evidence type="ECO:0000256" key="5">
    <source>
        <dbReference type="ARBA" id="ARBA00023136"/>
    </source>
</evidence>
<dbReference type="EMBL" id="QGMH01000004">
    <property type="protein sequence ID" value="TVY30795.1"/>
    <property type="molecule type" value="Genomic_DNA"/>
</dbReference>
<comment type="caution">
    <text evidence="10">The sequence shown here is derived from an EMBL/GenBank/DDBJ whole genome shotgun (WGS) entry which is preliminary data.</text>
</comment>
<dbReference type="Pfam" id="PF03388">
    <property type="entry name" value="Lectin_leg-like"/>
    <property type="match status" value="1"/>
</dbReference>
<feature type="region of interest" description="Disordered" evidence="6">
    <location>
        <begin position="279"/>
        <end position="304"/>
    </location>
</feature>
<dbReference type="PANTHER" id="PTHR12223:SF45">
    <property type="entry name" value="RE50040P"/>
    <property type="match status" value="1"/>
</dbReference>
<dbReference type="OrthoDB" id="270293at2759"/>
<dbReference type="Gene3D" id="2.60.120.200">
    <property type="match status" value="1"/>
</dbReference>
<dbReference type="PROSITE" id="PS51328">
    <property type="entry name" value="L_LECTIN_LIKE"/>
    <property type="match status" value="1"/>
</dbReference>